<gene>
    <name evidence="3" type="ORF">MBHS_03101</name>
</gene>
<keyword evidence="1" id="KW-0175">Coiled coil</keyword>
<feature type="coiled-coil region" evidence="1">
    <location>
        <begin position="48"/>
        <end position="82"/>
    </location>
</feature>
<dbReference type="EMBL" id="FMSV02000528">
    <property type="protein sequence ID" value="SEH07226.1"/>
    <property type="molecule type" value="Genomic_DNA"/>
</dbReference>
<dbReference type="AlphaFoldDB" id="A0A1H6FDI8"/>
<name>A0A1H6FDI8_9GAMM</name>
<keyword evidence="4" id="KW-1185">Reference proteome</keyword>
<evidence type="ECO:0000256" key="1">
    <source>
        <dbReference type="SAM" id="Coils"/>
    </source>
</evidence>
<dbReference type="RefSeq" id="WP_103920902.1">
    <property type="nucleotide sequence ID" value="NZ_FMSV02000528.1"/>
</dbReference>
<evidence type="ECO:0000256" key="2">
    <source>
        <dbReference type="SAM" id="MobiDB-lite"/>
    </source>
</evidence>
<evidence type="ECO:0000313" key="3">
    <source>
        <dbReference type="EMBL" id="SEH07226.1"/>
    </source>
</evidence>
<proteinExistence type="predicted"/>
<evidence type="ECO:0000313" key="4">
    <source>
        <dbReference type="Proteomes" id="UP000236724"/>
    </source>
</evidence>
<accession>A0A1H6FDI8</accession>
<protein>
    <submittedName>
        <fullName evidence="3">Uncharacterized protein</fullName>
    </submittedName>
</protein>
<dbReference type="Proteomes" id="UP000236724">
    <property type="component" value="Unassembled WGS sequence"/>
</dbReference>
<sequence length="110" mass="12931">MHKKLSIKRHEQRQSKARSAQKISDWLLILLLVILYALPLRVSAESTCLTLQEEHQQLRLENQQLHQELKVAQQMIESMKKHLDQLIKIQQQVLTELADELDTGHITDFQ</sequence>
<feature type="region of interest" description="Disordered" evidence="2">
    <location>
        <begin position="1"/>
        <end position="20"/>
    </location>
</feature>
<organism evidence="3 4">
    <name type="scientific">Candidatus Venteria ishoeyi</name>
    <dbReference type="NCBI Taxonomy" id="1899563"/>
    <lineage>
        <taxon>Bacteria</taxon>
        <taxon>Pseudomonadati</taxon>
        <taxon>Pseudomonadota</taxon>
        <taxon>Gammaproteobacteria</taxon>
        <taxon>Thiotrichales</taxon>
        <taxon>Thiotrichaceae</taxon>
        <taxon>Venteria</taxon>
    </lineage>
</organism>
<reference evidence="3 4" key="1">
    <citation type="submission" date="2016-10" db="EMBL/GenBank/DDBJ databases">
        <authorList>
            <person name="de Groot N.N."/>
        </authorList>
    </citation>
    <scope>NUCLEOTIDE SEQUENCE [LARGE SCALE GENOMIC DNA]</scope>
    <source>
        <strain evidence="3">MBHS1</strain>
    </source>
</reference>